<feature type="compositionally biased region" description="Pro residues" evidence="13">
    <location>
        <begin position="547"/>
        <end position="561"/>
    </location>
</feature>
<gene>
    <name evidence="15" type="primary">nifA</name>
    <name evidence="15" type="ORF">ACFSM0_14190</name>
</gene>
<evidence type="ECO:0000256" key="10">
    <source>
        <dbReference type="ARBA" id="ARBA00023163"/>
    </source>
</evidence>
<evidence type="ECO:0000256" key="5">
    <source>
        <dbReference type="ARBA" id="ARBA00022840"/>
    </source>
</evidence>
<dbReference type="Pfam" id="PF13185">
    <property type="entry name" value="GAF_2"/>
    <property type="match status" value="1"/>
</dbReference>
<dbReference type="Pfam" id="PF02954">
    <property type="entry name" value="HTH_8"/>
    <property type="match status" value="1"/>
</dbReference>
<dbReference type="PANTHER" id="PTHR32071:SF117">
    <property type="entry name" value="PTS-DEPENDENT DIHYDROXYACETONE KINASE OPERON REGULATORY PROTEIN-RELATED"/>
    <property type="match status" value="1"/>
</dbReference>
<keyword evidence="5" id="KW-0067">ATP-binding</keyword>
<dbReference type="PROSITE" id="PS00688">
    <property type="entry name" value="SIGMA54_INTERACT_3"/>
    <property type="match status" value="1"/>
</dbReference>
<evidence type="ECO:0000256" key="4">
    <source>
        <dbReference type="ARBA" id="ARBA00022741"/>
    </source>
</evidence>
<dbReference type="InterPro" id="IPR025943">
    <property type="entry name" value="Sigma_54_int_dom_ATP-bd_2"/>
</dbReference>
<dbReference type="SMART" id="SM00065">
    <property type="entry name" value="GAF"/>
    <property type="match status" value="1"/>
</dbReference>
<keyword evidence="16" id="KW-1185">Reference proteome</keyword>
<keyword evidence="10 12" id="KW-0804">Transcription</keyword>
<proteinExistence type="predicted"/>
<dbReference type="NCBIfam" id="TIGR01817">
    <property type="entry name" value="nifA"/>
    <property type="match status" value="1"/>
</dbReference>
<evidence type="ECO:0000256" key="13">
    <source>
        <dbReference type="SAM" id="MobiDB-lite"/>
    </source>
</evidence>
<reference evidence="16" key="1">
    <citation type="journal article" date="2019" name="Int. J. Syst. Evol. Microbiol.">
        <title>The Global Catalogue of Microorganisms (GCM) 10K type strain sequencing project: providing services to taxonomists for standard genome sequencing and annotation.</title>
        <authorList>
            <consortium name="The Broad Institute Genomics Platform"/>
            <consortium name="The Broad Institute Genome Sequencing Center for Infectious Disease"/>
            <person name="Wu L."/>
            <person name="Ma J."/>
        </authorList>
    </citation>
    <scope>NUCLEOTIDE SEQUENCE [LARGE SCALE GENOMIC DNA]</scope>
    <source>
        <strain evidence="16">CCUG 55131</strain>
    </source>
</reference>
<dbReference type="PROSITE" id="PS50045">
    <property type="entry name" value="SIGMA54_INTERACT_4"/>
    <property type="match status" value="1"/>
</dbReference>
<dbReference type="RefSeq" id="WP_377391632.1">
    <property type="nucleotide sequence ID" value="NZ_JBHUIX010000013.1"/>
</dbReference>
<evidence type="ECO:0000313" key="16">
    <source>
        <dbReference type="Proteomes" id="UP001597413"/>
    </source>
</evidence>
<feature type="compositionally biased region" description="Low complexity" evidence="13">
    <location>
        <begin position="526"/>
        <end position="546"/>
    </location>
</feature>
<dbReference type="Pfam" id="PF25601">
    <property type="entry name" value="AAA_lid_14"/>
    <property type="match status" value="1"/>
</dbReference>
<dbReference type="InterPro" id="IPR002078">
    <property type="entry name" value="Sigma_54_int"/>
</dbReference>
<dbReference type="Gene3D" id="3.30.450.40">
    <property type="match status" value="1"/>
</dbReference>
<evidence type="ECO:0000256" key="8">
    <source>
        <dbReference type="ARBA" id="ARBA00023125"/>
    </source>
</evidence>
<dbReference type="EMBL" id="JBHUIX010000013">
    <property type="protein sequence ID" value="MFD2175241.1"/>
    <property type="molecule type" value="Genomic_DNA"/>
</dbReference>
<keyword evidence="8 12" id="KW-0238">DNA-binding</keyword>
<protein>
    <recommendedName>
        <fullName evidence="3 12">Nif-specific regulatory protein</fullName>
    </recommendedName>
</protein>
<evidence type="ECO:0000256" key="11">
    <source>
        <dbReference type="ARBA" id="ARBA00023231"/>
    </source>
</evidence>
<dbReference type="SUPFAM" id="SSF55781">
    <property type="entry name" value="GAF domain-like"/>
    <property type="match status" value="1"/>
</dbReference>
<dbReference type="Gene3D" id="1.10.8.60">
    <property type="match status" value="1"/>
</dbReference>
<dbReference type="InterPro" id="IPR003018">
    <property type="entry name" value="GAF"/>
</dbReference>
<dbReference type="Gene3D" id="1.10.10.60">
    <property type="entry name" value="Homeodomain-like"/>
    <property type="match status" value="1"/>
</dbReference>
<name>A0ABW5ACL3_9RHOB</name>
<dbReference type="Gene3D" id="3.40.50.300">
    <property type="entry name" value="P-loop containing nucleotide triphosphate hydrolases"/>
    <property type="match status" value="1"/>
</dbReference>
<dbReference type="SUPFAM" id="SSF52540">
    <property type="entry name" value="P-loop containing nucleoside triphosphate hydrolases"/>
    <property type="match status" value="1"/>
</dbReference>
<comment type="function">
    <text evidence="1 12">Required for activation of most nif operons, which are directly involved in nitrogen fixation.</text>
</comment>
<dbReference type="InterPro" id="IPR002197">
    <property type="entry name" value="HTH_Fis"/>
</dbReference>
<dbReference type="InterPro" id="IPR058031">
    <property type="entry name" value="AAA_lid_NorR"/>
</dbReference>
<dbReference type="PANTHER" id="PTHR32071">
    <property type="entry name" value="TRANSCRIPTIONAL REGULATORY PROTEIN"/>
    <property type="match status" value="1"/>
</dbReference>
<keyword evidence="6 12" id="KW-0902">Two-component regulatory system</keyword>
<evidence type="ECO:0000256" key="7">
    <source>
        <dbReference type="ARBA" id="ARBA00023015"/>
    </source>
</evidence>
<feature type="region of interest" description="Disordered" evidence="13">
    <location>
        <begin position="1"/>
        <end position="23"/>
    </location>
</feature>
<evidence type="ECO:0000256" key="12">
    <source>
        <dbReference type="RuleBase" id="RU368029"/>
    </source>
</evidence>
<keyword evidence="4" id="KW-0547">Nucleotide-binding</keyword>
<dbReference type="InterPro" id="IPR025944">
    <property type="entry name" value="Sigma_54_int_dom_CS"/>
</dbReference>
<dbReference type="PRINTS" id="PR01590">
    <property type="entry name" value="HTHFIS"/>
</dbReference>
<dbReference type="InterPro" id="IPR029016">
    <property type="entry name" value="GAF-like_dom_sf"/>
</dbReference>
<accession>A0ABW5ACL3</accession>
<dbReference type="InterPro" id="IPR027417">
    <property type="entry name" value="P-loop_NTPase"/>
</dbReference>
<dbReference type="PROSITE" id="PS00676">
    <property type="entry name" value="SIGMA54_INTERACT_2"/>
    <property type="match status" value="1"/>
</dbReference>
<dbReference type="InterPro" id="IPR003593">
    <property type="entry name" value="AAA+_ATPase"/>
</dbReference>
<feature type="domain" description="Sigma-54 factor interaction" evidence="14">
    <location>
        <begin position="234"/>
        <end position="462"/>
    </location>
</feature>
<keyword evidence="9 12" id="KW-0010">Activator</keyword>
<sequence>MTDHTPRPEQDRTPVHPRKRSASQIADRLALDAIYEIAKTFAGAPDPIAVVPQIFNVLSSFLDLRHGVLAVLSEPGGETKAVNPYRIAATSFRRDDAAPASDVLPDAVARIVFRSGVPFVAFDLEEEFGAEAVPRRLRDSGQTLIAVPLRDPERSHFVLGVLAAYRSHDHNRAGYSDADVRVLTMVASLLEQALRFRARVARDRERALEDTRRMLQSVNEQRGVAQPPVSIDGIIGSSPAISEVVAQVRRVAGTKTPVLLRGESGTGKELFARAVHSQSPRAKGPFIRVNCAALSETLLESELFGHEKGAFTGANALKKGRFELADGGTLFLDEIGEISPTFQTKLLRVLQEGEFERVGGTRTLKVDVRIVAATNRDLEDAVARGDFRADLYFRICVVPIVLPPLRNRKSDIKPLAQLFLDRFNKSNGTNVKFASDAFDQICRCKFPGNVRELENCVNRAAALSDGEIVLAEELACSQGACLSAELFRLQEGASPIGGLAVGRMITPTVRVTEPGPRLQEPPPAAQAPRVAVPQPEPQAQPVYSSEPPSPYPPSPYPPQPHAEPEELHQVRRKTANITRDELIRALESAGWVQAKAARLLGMTPRQIAYALQKFDIELRRI</sequence>
<feature type="region of interest" description="Disordered" evidence="13">
    <location>
        <begin position="512"/>
        <end position="568"/>
    </location>
</feature>
<dbReference type="Proteomes" id="UP001597413">
    <property type="component" value="Unassembled WGS sequence"/>
</dbReference>
<evidence type="ECO:0000259" key="14">
    <source>
        <dbReference type="PROSITE" id="PS50045"/>
    </source>
</evidence>
<comment type="subunit">
    <text evidence="2 12">Interacts with sigma-54.</text>
</comment>
<evidence type="ECO:0000313" key="15">
    <source>
        <dbReference type="EMBL" id="MFD2175241.1"/>
    </source>
</evidence>
<evidence type="ECO:0000256" key="6">
    <source>
        <dbReference type="ARBA" id="ARBA00023012"/>
    </source>
</evidence>
<keyword evidence="11 12" id="KW-0535">Nitrogen fixation</keyword>
<keyword evidence="7 12" id="KW-0805">Transcription regulation</keyword>
<dbReference type="InterPro" id="IPR025662">
    <property type="entry name" value="Sigma_54_int_dom_ATP-bd_1"/>
</dbReference>
<dbReference type="SMART" id="SM00382">
    <property type="entry name" value="AAA"/>
    <property type="match status" value="1"/>
</dbReference>
<dbReference type="Pfam" id="PF00158">
    <property type="entry name" value="Sigma54_activat"/>
    <property type="match status" value="1"/>
</dbReference>
<dbReference type="InterPro" id="IPR010113">
    <property type="entry name" value="Nif-specific_regulatory_prot"/>
</dbReference>
<evidence type="ECO:0000256" key="2">
    <source>
        <dbReference type="ARBA" id="ARBA00011135"/>
    </source>
</evidence>
<evidence type="ECO:0000256" key="1">
    <source>
        <dbReference type="ARBA" id="ARBA00002167"/>
    </source>
</evidence>
<organism evidence="15 16">
    <name type="scientific">Rhodobacter lacus</name>
    <dbReference type="NCBI Taxonomy" id="1641972"/>
    <lineage>
        <taxon>Bacteria</taxon>
        <taxon>Pseudomonadati</taxon>
        <taxon>Pseudomonadota</taxon>
        <taxon>Alphaproteobacteria</taxon>
        <taxon>Rhodobacterales</taxon>
        <taxon>Rhodobacter group</taxon>
        <taxon>Rhodobacter</taxon>
    </lineage>
</organism>
<dbReference type="PROSITE" id="PS00675">
    <property type="entry name" value="SIGMA54_INTERACT_1"/>
    <property type="match status" value="1"/>
</dbReference>
<evidence type="ECO:0000256" key="9">
    <source>
        <dbReference type="ARBA" id="ARBA00023159"/>
    </source>
</evidence>
<comment type="caution">
    <text evidence="15">The sequence shown here is derived from an EMBL/GenBank/DDBJ whole genome shotgun (WGS) entry which is preliminary data.</text>
</comment>
<evidence type="ECO:0000256" key="3">
    <source>
        <dbReference type="ARBA" id="ARBA00015308"/>
    </source>
</evidence>
<dbReference type="CDD" id="cd00009">
    <property type="entry name" value="AAA"/>
    <property type="match status" value="1"/>
</dbReference>
<feature type="compositionally biased region" description="Basic and acidic residues" evidence="13">
    <location>
        <begin position="1"/>
        <end position="14"/>
    </location>
</feature>